<feature type="transmembrane region" description="Helical" evidence="1">
    <location>
        <begin position="142"/>
        <end position="164"/>
    </location>
</feature>
<organism evidence="2 3">
    <name type="scientific">Bifidobacterium psychraerophilum</name>
    <dbReference type="NCBI Taxonomy" id="218140"/>
    <lineage>
        <taxon>Bacteria</taxon>
        <taxon>Bacillati</taxon>
        <taxon>Actinomycetota</taxon>
        <taxon>Actinomycetes</taxon>
        <taxon>Bifidobacteriales</taxon>
        <taxon>Bifidobacteriaceae</taxon>
        <taxon>Bifidobacterium</taxon>
    </lineage>
</organism>
<comment type="caution">
    <text evidence="2">The sequence shown here is derived from an EMBL/GenBank/DDBJ whole genome shotgun (WGS) entry which is preliminary data.</text>
</comment>
<dbReference type="GeneID" id="98301022"/>
<feature type="transmembrane region" description="Helical" evidence="1">
    <location>
        <begin position="28"/>
        <end position="53"/>
    </location>
</feature>
<protein>
    <submittedName>
        <fullName evidence="2">Membrane-associated protein</fullName>
    </submittedName>
</protein>
<reference evidence="2 3" key="1">
    <citation type="submission" date="2014-03" db="EMBL/GenBank/DDBJ databases">
        <title>Genomics of Bifidobacteria.</title>
        <authorList>
            <person name="Ventura M."/>
            <person name="Milani C."/>
            <person name="Lugli G.A."/>
        </authorList>
    </citation>
    <scope>NUCLEOTIDE SEQUENCE [LARGE SCALE GENOMIC DNA]</scope>
    <source>
        <strain evidence="2 3">LMG 21775</strain>
    </source>
</reference>
<gene>
    <name evidence="2" type="ORF">BPSY_1829</name>
</gene>
<sequence length="183" mass="20010">MRSEESYTRDAYEAPAGRQRTRPSLQGWVIGVLKAFIVVMLALGLISQCWLLPTLSGDVAQREPGYAYLRMPYLITALLIIACFEAGLLALWRLLSMVGQGSVFSDRSFLWVDAIIWVAMASAVLTFGLLIHAAFIADVGPLPLLLALLVAVVIEVAFILLVVVMRGLLVTATKQHVELEAVI</sequence>
<proteinExistence type="predicted"/>
<evidence type="ECO:0000313" key="2">
    <source>
        <dbReference type="EMBL" id="KFI81421.1"/>
    </source>
</evidence>
<keyword evidence="1" id="KW-1133">Transmembrane helix</keyword>
<feature type="transmembrane region" description="Helical" evidence="1">
    <location>
        <begin position="73"/>
        <end position="95"/>
    </location>
</feature>
<dbReference type="OrthoDB" id="3237916at2"/>
<dbReference type="AlphaFoldDB" id="A0A087CDS1"/>
<feature type="transmembrane region" description="Helical" evidence="1">
    <location>
        <begin position="115"/>
        <end position="136"/>
    </location>
</feature>
<evidence type="ECO:0000313" key="3">
    <source>
        <dbReference type="Proteomes" id="UP000029050"/>
    </source>
</evidence>
<accession>A0A087CDS1</accession>
<dbReference type="eggNOG" id="ENOG5033PAY">
    <property type="taxonomic scope" value="Bacteria"/>
</dbReference>
<dbReference type="Pfam" id="PF11188">
    <property type="entry name" value="DUF2975"/>
    <property type="match status" value="1"/>
</dbReference>
<evidence type="ECO:0000256" key="1">
    <source>
        <dbReference type="SAM" id="Phobius"/>
    </source>
</evidence>
<dbReference type="Proteomes" id="UP000029050">
    <property type="component" value="Unassembled WGS sequence"/>
</dbReference>
<dbReference type="STRING" id="218140.BPSY_1829"/>
<keyword evidence="3" id="KW-1185">Reference proteome</keyword>
<dbReference type="RefSeq" id="WP_033495255.1">
    <property type="nucleotide sequence ID" value="NZ_JBDNLK010000001.1"/>
</dbReference>
<keyword evidence="1" id="KW-0812">Transmembrane</keyword>
<dbReference type="InterPro" id="IPR021354">
    <property type="entry name" value="DUF2975"/>
</dbReference>
<name>A0A087CDS1_9BIFI</name>
<dbReference type="EMBL" id="JGZI01000010">
    <property type="protein sequence ID" value="KFI81421.1"/>
    <property type="molecule type" value="Genomic_DNA"/>
</dbReference>
<keyword evidence="1" id="KW-0472">Membrane</keyword>